<dbReference type="Proteomes" id="UP000474042">
    <property type="component" value="Unassembled WGS sequence"/>
</dbReference>
<evidence type="ECO:0000313" key="3">
    <source>
        <dbReference type="EMBL" id="NAS19908.1"/>
    </source>
</evidence>
<evidence type="ECO:0000256" key="1">
    <source>
        <dbReference type="SAM" id="Phobius"/>
    </source>
</evidence>
<feature type="transmembrane region" description="Helical" evidence="1">
    <location>
        <begin position="157"/>
        <end position="180"/>
    </location>
</feature>
<protein>
    <submittedName>
        <fullName evidence="3">Acyltransferase family protein</fullName>
    </submittedName>
</protein>
<dbReference type="PANTHER" id="PTHR23028:SF53">
    <property type="entry name" value="ACYL_TRANSF_3 DOMAIN-CONTAINING PROTEIN"/>
    <property type="match status" value="1"/>
</dbReference>
<dbReference type="InterPro" id="IPR050879">
    <property type="entry name" value="Acyltransferase_3"/>
</dbReference>
<keyword evidence="3" id="KW-0012">Acyltransferase</keyword>
<feature type="transmembrane region" description="Helical" evidence="1">
    <location>
        <begin position="34"/>
        <end position="60"/>
    </location>
</feature>
<accession>A0A6L9ETK0</accession>
<feature type="domain" description="Acyltransferase 3" evidence="2">
    <location>
        <begin position="6"/>
        <end position="339"/>
    </location>
</feature>
<dbReference type="AlphaFoldDB" id="A0A6L9ETK0"/>
<dbReference type="EMBL" id="WOFV02000124">
    <property type="protein sequence ID" value="NAS19908.1"/>
    <property type="molecule type" value="Genomic_DNA"/>
</dbReference>
<dbReference type="InterPro" id="IPR002656">
    <property type="entry name" value="Acyl_transf_3_dom"/>
</dbReference>
<keyword evidence="3" id="KW-0808">Transferase</keyword>
<comment type="caution">
    <text evidence="3">The sequence shown here is derived from an EMBL/GenBank/DDBJ whole genome shotgun (WGS) entry which is preliminary data.</text>
</comment>
<keyword evidence="1" id="KW-1133">Transmembrane helix</keyword>
<name>A0A6L9ETK0_CLOBU</name>
<dbReference type="PANTHER" id="PTHR23028">
    <property type="entry name" value="ACETYLTRANSFERASE"/>
    <property type="match status" value="1"/>
</dbReference>
<gene>
    <name evidence="3" type="ORF">GND98_019305</name>
</gene>
<feature type="transmembrane region" description="Helical" evidence="1">
    <location>
        <begin position="296"/>
        <end position="315"/>
    </location>
</feature>
<proteinExistence type="predicted"/>
<organism evidence="3 4">
    <name type="scientific">Clostridium butyricum</name>
    <dbReference type="NCBI Taxonomy" id="1492"/>
    <lineage>
        <taxon>Bacteria</taxon>
        <taxon>Bacillati</taxon>
        <taxon>Bacillota</taxon>
        <taxon>Clostridia</taxon>
        <taxon>Eubacteriales</taxon>
        <taxon>Clostridiaceae</taxon>
        <taxon>Clostridium</taxon>
    </lineage>
</organism>
<feature type="transmembrane region" description="Helical" evidence="1">
    <location>
        <begin position="117"/>
        <end position="145"/>
    </location>
</feature>
<dbReference type="GO" id="GO:0000271">
    <property type="term" value="P:polysaccharide biosynthetic process"/>
    <property type="evidence" value="ECO:0007669"/>
    <property type="project" value="TreeGrafter"/>
</dbReference>
<feature type="transmembrane region" description="Helical" evidence="1">
    <location>
        <begin position="192"/>
        <end position="212"/>
    </location>
</feature>
<sequence length="368" mass="43331">MKQRNLGLDIVRSIAIIFVLVSHSRMFFQNYDLQFLSICGLVGVEIFFVLSGFLIGKIIINELVDNPCMDSLKNFYVRRWFRTLPLYYLVLFLVSFINNQSIPHRNYIFMQNFNENALGFLAVSWSLSVEEWFYVLVPAIVILSIKLLGEKYDKKKIFFIVAILIGITSFMLRFYTVIKYNPTWDYGVRKQVFLRMDAMMAGVILSGIKIYYNDFYKRISLSKLPAILSIIGFIGVAYIYILKLQSGKVFDMFIWPKIFIFNLISISSMFFILWFETNELINKSIIKYKISKVFNFISITSYGIYLIHYNIYIMLSAKYQGITYLAISIILTIILAVVLNKYYEIPIMNFRDKIKFNRRTTMQTEERV</sequence>
<feature type="transmembrane region" description="Helical" evidence="1">
    <location>
        <begin position="7"/>
        <end position="28"/>
    </location>
</feature>
<dbReference type="Pfam" id="PF01757">
    <property type="entry name" value="Acyl_transf_3"/>
    <property type="match status" value="1"/>
</dbReference>
<evidence type="ECO:0000313" key="4">
    <source>
        <dbReference type="Proteomes" id="UP000474042"/>
    </source>
</evidence>
<reference evidence="3 4" key="1">
    <citation type="submission" date="2020-01" db="EMBL/GenBank/DDBJ databases">
        <title>Genome sequence of a 1,3-propanediol producer, Clostridium butyricum S3.</title>
        <authorList>
            <person name="Zhou J."/>
        </authorList>
    </citation>
    <scope>NUCLEOTIDE SEQUENCE [LARGE SCALE GENOMIC DNA]</scope>
    <source>
        <strain evidence="3 4">S3</strain>
    </source>
</reference>
<dbReference type="GO" id="GO:0016020">
    <property type="term" value="C:membrane"/>
    <property type="evidence" value="ECO:0007669"/>
    <property type="project" value="TreeGrafter"/>
</dbReference>
<feature type="transmembrane region" description="Helical" evidence="1">
    <location>
        <begin position="254"/>
        <end position="275"/>
    </location>
</feature>
<feature type="transmembrane region" description="Helical" evidence="1">
    <location>
        <begin position="321"/>
        <end position="343"/>
    </location>
</feature>
<evidence type="ECO:0000259" key="2">
    <source>
        <dbReference type="Pfam" id="PF01757"/>
    </source>
</evidence>
<dbReference type="GO" id="GO:0016747">
    <property type="term" value="F:acyltransferase activity, transferring groups other than amino-acyl groups"/>
    <property type="evidence" value="ECO:0007669"/>
    <property type="project" value="InterPro"/>
</dbReference>
<keyword evidence="1" id="KW-0812">Transmembrane</keyword>
<feature type="transmembrane region" description="Helical" evidence="1">
    <location>
        <begin position="224"/>
        <end position="242"/>
    </location>
</feature>
<feature type="transmembrane region" description="Helical" evidence="1">
    <location>
        <begin position="80"/>
        <end position="97"/>
    </location>
</feature>
<keyword evidence="1" id="KW-0472">Membrane</keyword>